<proteinExistence type="predicted"/>
<keyword evidence="1" id="KW-0808">Transferase</keyword>
<dbReference type="Pfam" id="PF00069">
    <property type="entry name" value="Pkinase"/>
    <property type="match status" value="1"/>
</dbReference>
<feature type="compositionally biased region" description="Pro residues" evidence="5">
    <location>
        <begin position="347"/>
        <end position="356"/>
    </location>
</feature>
<evidence type="ECO:0000256" key="2">
    <source>
        <dbReference type="ARBA" id="ARBA00022741"/>
    </source>
</evidence>
<dbReference type="Proteomes" id="UP001501509">
    <property type="component" value="Unassembled WGS sequence"/>
</dbReference>
<dbReference type="PANTHER" id="PTHR43289">
    <property type="entry name" value="MITOGEN-ACTIVATED PROTEIN KINASE KINASE KINASE 20-RELATED"/>
    <property type="match status" value="1"/>
</dbReference>
<evidence type="ECO:0000256" key="1">
    <source>
        <dbReference type="ARBA" id="ARBA00022679"/>
    </source>
</evidence>
<dbReference type="InterPro" id="IPR000719">
    <property type="entry name" value="Prot_kinase_dom"/>
</dbReference>
<accession>A0ABN3PUY4</accession>
<protein>
    <recommendedName>
        <fullName evidence="6">Protein kinase domain-containing protein</fullName>
    </recommendedName>
</protein>
<dbReference type="Gene3D" id="3.30.200.20">
    <property type="entry name" value="Phosphorylase Kinase, domain 1"/>
    <property type="match status" value="1"/>
</dbReference>
<feature type="domain" description="Protein kinase" evidence="6">
    <location>
        <begin position="18"/>
        <end position="271"/>
    </location>
</feature>
<dbReference type="PROSITE" id="PS50011">
    <property type="entry name" value="PROTEIN_KINASE_DOM"/>
    <property type="match status" value="1"/>
</dbReference>
<feature type="region of interest" description="Disordered" evidence="5">
    <location>
        <begin position="269"/>
        <end position="395"/>
    </location>
</feature>
<keyword evidence="8" id="KW-1185">Reference proteome</keyword>
<feature type="compositionally biased region" description="Pro residues" evidence="5">
    <location>
        <begin position="296"/>
        <end position="315"/>
    </location>
</feature>
<dbReference type="Gene3D" id="1.10.510.10">
    <property type="entry name" value="Transferase(Phosphotransferase) domain 1"/>
    <property type="match status" value="1"/>
</dbReference>
<keyword evidence="4" id="KW-0067">ATP-binding</keyword>
<dbReference type="InterPro" id="IPR008271">
    <property type="entry name" value="Ser/Thr_kinase_AS"/>
</dbReference>
<organism evidence="7 8">
    <name type="scientific">Actinomadura fulvescens</name>
    <dbReference type="NCBI Taxonomy" id="46160"/>
    <lineage>
        <taxon>Bacteria</taxon>
        <taxon>Bacillati</taxon>
        <taxon>Actinomycetota</taxon>
        <taxon>Actinomycetes</taxon>
        <taxon>Streptosporangiales</taxon>
        <taxon>Thermomonosporaceae</taxon>
        <taxon>Actinomadura</taxon>
    </lineage>
</organism>
<evidence type="ECO:0000256" key="5">
    <source>
        <dbReference type="SAM" id="MobiDB-lite"/>
    </source>
</evidence>
<keyword evidence="3" id="KW-0418">Kinase</keyword>
<feature type="region of interest" description="Disordered" evidence="5">
    <location>
        <begin position="433"/>
        <end position="510"/>
    </location>
</feature>
<evidence type="ECO:0000256" key="3">
    <source>
        <dbReference type="ARBA" id="ARBA00022777"/>
    </source>
</evidence>
<dbReference type="EMBL" id="BAAATD010000005">
    <property type="protein sequence ID" value="GAA2602509.1"/>
    <property type="molecule type" value="Genomic_DNA"/>
</dbReference>
<evidence type="ECO:0000313" key="8">
    <source>
        <dbReference type="Proteomes" id="UP001501509"/>
    </source>
</evidence>
<evidence type="ECO:0000313" key="7">
    <source>
        <dbReference type="EMBL" id="GAA2602509.1"/>
    </source>
</evidence>
<feature type="compositionally biased region" description="Low complexity" evidence="5">
    <location>
        <begin position="454"/>
        <end position="471"/>
    </location>
</feature>
<dbReference type="SUPFAM" id="SSF56112">
    <property type="entry name" value="Protein kinase-like (PK-like)"/>
    <property type="match status" value="1"/>
</dbReference>
<evidence type="ECO:0000256" key="4">
    <source>
        <dbReference type="ARBA" id="ARBA00022840"/>
    </source>
</evidence>
<gene>
    <name evidence="7" type="ORF">GCM10010411_40410</name>
</gene>
<keyword evidence="2" id="KW-0547">Nucleotide-binding</keyword>
<comment type="caution">
    <text evidence="7">The sequence shown here is derived from an EMBL/GenBank/DDBJ whole genome shotgun (WGS) entry which is preliminary data.</text>
</comment>
<reference evidence="7 8" key="1">
    <citation type="journal article" date="2019" name="Int. J. Syst. Evol. Microbiol.">
        <title>The Global Catalogue of Microorganisms (GCM) 10K type strain sequencing project: providing services to taxonomists for standard genome sequencing and annotation.</title>
        <authorList>
            <consortium name="The Broad Institute Genomics Platform"/>
            <consortium name="The Broad Institute Genome Sequencing Center for Infectious Disease"/>
            <person name="Wu L."/>
            <person name="Ma J."/>
        </authorList>
    </citation>
    <scope>NUCLEOTIDE SEQUENCE [LARGE SCALE GENOMIC DNA]</scope>
    <source>
        <strain evidence="7 8">JCM 6833</strain>
    </source>
</reference>
<dbReference type="PANTHER" id="PTHR43289:SF34">
    <property type="entry name" value="SERINE_THREONINE-PROTEIN KINASE YBDM-RELATED"/>
    <property type="match status" value="1"/>
</dbReference>
<feature type="compositionally biased region" description="Low complexity" evidence="5">
    <location>
        <begin position="285"/>
        <end position="295"/>
    </location>
</feature>
<sequence length="581" mass="59349">MPRWAALLSDDPRTAGPYTVVGRLGVGGQGTVYAGTGPDGERVAIKVLHSHLALDERARTRFLGEVEAAKRVARFCTVQVLGSGVLGHRPYIVSEFVDGPSLHNAVAADGPRTGAALDRLAISTATALAAIHRAGIVHRDFKPANVLLGPDGPVVIDFGIARALTSSLSTTSQVVGSPAYMAPEQISNASTGPPADMFAWGVTMVYAAGGAKAFTGDSIPAIMQAILHDEPDLGPLTGQLRDLVHQCLAKDPADRPTAEDVAATLLEQPPITLETALTPPPAKPNAPALPTESEPPNTPSGSPPPVPPPGPPPKPAEPDTTLGSPPALPSLGSVESAPSGTASGSPSPVPPPGPPPHSKRDAGSSEASGLLATQAAGLSSGLETQSGSGRGRRWRRPVVVSAVAAAAVLLAGVTASDWLTSPEDDRDVAGTERAMQNGPSAPVPMQPEAKGETPAPGSSASRPGAAERSSGPSASPSPERSSDGGGRSKQPSRPTPKPSKKATAPGKPIGSMPYSVLDPYCRAHGYARSATLVNGPFCVTAGNKFVPINMNSVCRWRFPAYPKAVLQSYNSVGGSWTCLSS</sequence>
<evidence type="ECO:0000259" key="6">
    <source>
        <dbReference type="PROSITE" id="PS50011"/>
    </source>
</evidence>
<dbReference type="RefSeq" id="WP_344543003.1">
    <property type="nucleotide sequence ID" value="NZ_BAAATD010000005.1"/>
</dbReference>
<dbReference type="InterPro" id="IPR011009">
    <property type="entry name" value="Kinase-like_dom_sf"/>
</dbReference>
<dbReference type="PROSITE" id="PS00108">
    <property type="entry name" value="PROTEIN_KINASE_ST"/>
    <property type="match status" value="1"/>
</dbReference>
<name>A0ABN3PUY4_9ACTN</name>
<dbReference type="CDD" id="cd14014">
    <property type="entry name" value="STKc_PknB_like"/>
    <property type="match status" value="1"/>
</dbReference>
<feature type="compositionally biased region" description="Low complexity" evidence="5">
    <location>
        <begin position="336"/>
        <end position="346"/>
    </location>
</feature>